<dbReference type="PANTHER" id="PTHR37478">
    <property type="match status" value="1"/>
</dbReference>
<accession>A0A7G9GWW3</accession>
<dbReference type="Proteomes" id="UP000515913">
    <property type="component" value="Chromosome"/>
</dbReference>
<dbReference type="InterPro" id="IPR002852">
    <property type="entry name" value="UPF0251"/>
</dbReference>
<protein>
    <submittedName>
        <fullName evidence="2">DUF134 domain-containing protein</fullName>
    </submittedName>
</protein>
<dbReference type="Gene3D" id="1.10.10.10">
    <property type="entry name" value="Winged helix-like DNA-binding domain superfamily/Winged helix DNA-binding domain"/>
    <property type="match status" value="1"/>
</dbReference>
<reference evidence="2 3" key="1">
    <citation type="submission" date="2020-08" db="EMBL/GenBank/DDBJ databases">
        <authorList>
            <person name="Liu C."/>
            <person name="Sun Q."/>
        </authorList>
    </citation>
    <scope>NUCLEOTIDE SEQUENCE [LARGE SCALE GENOMIC DNA]</scope>
    <source>
        <strain evidence="2 3">NSJ-57</strain>
    </source>
</reference>
<dbReference type="EMBL" id="CP060637">
    <property type="protein sequence ID" value="QNM15295.1"/>
    <property type="molecule type" value="Genomic_DNA"/>
</dbReference>
<evidence type="ECO:0000313" key="2">
    <source>
        <dbReference type="EMBL" id="QNM15295.1"/>
    </source>
</evidence>
<evidence type="ECO:0000313" key="3">
    <source>
        <dbReference type="Proteomes" id="UP000515913"/>
    </source>
</evidence>
<dbReference type="SUPFAM" id="SSF88659">
    <property type="entry name" value="Sigma3 and sigma4 domains of RNA polymerase sigma factors"/>
    <property type="match status" value="1"/>
</dbReference>
<dbReference type="InterPro" id="IPR013324">
    <property type="entry name" value="RNA_pol_sigma_r3/r4-like"/>
</dbReference>
<comment type="similarity">
    <text evidence="1">Belongs to the UPF0251 family.</text>
</comment>
<dbReference type="AlphaFoldDB" id="A0A7G9GWW3"/>
<gene>
    <name evidence="2" type="ORF">H9Q81_00180</name>
</gene>
<dbReference type="RefSeq" id="WP_101475132.1">
    <property type="nucleotide sequence ID" value="NZ_CP060637.1"/>
</dbReference>
<sequence>MPRCKKKRCCRLLDNEIIFKPIGTPFSDLEIVEVEIDEIEAVRLCDYEGKSQIEAAEFMKISRGTIQRLLNEGRKKILDGLFHQKAIKLKNSFSDEIKTGDEKNE</sequence>
<evidence type="ECO:0000256" key="1">
    <source>
        <dbReference type="ARBA" id="ARBA00009350"/>
    </source>
</evidence>
<proteinExistence type="inferred from homology"/>
<name>A0A7G9GWW3_9FUSO</name>
<organism evidence="2 3">
    <name type="scientific">Fusobacterium hominis</name>
    <dbReference type="NCBI Taxonomy" id="2764326"/>
    <lineage>
        <taxon>Bacteria</taxon>
        <taxon>Fusobacteriati</taxon>
        <taxon>Fusobacteriota</taxon>
        <taxon>Fusobacteriia</taxon>
        <taxon>Fusobacteriales</taxon>
        <taxon>Fusobacteriaceae</taxon>
        <taxon>Fusobacterium</taxon>
    </lineage>
</organism>
<dbReference type="InterPro" id="IPR036388">
    <property type="entry name" value="WH-like_DNA-bd_sf"/>
</dbReference>
<dbReference type="PANTHER" id="PTHR37478:SF2">
    <property type="entry name" value="UPF0251 PROTEIN TK0562"/>
    <property type="match status" value="1"/>
</dbReference>
<dbReference type="KEGG" id="fho:H9Q81_00180"/>
<keyword evidence="3" id="KW-1185">Reference proteome</keyword>
<dbReference type="Pfam" id="PF02001">
    <property type="entry name" value="DUF134"/>
    <property type="match status" value="1"/>
</dbReference>